<dbReference type="SUPFAM" id="SSF140111">
    <property type="entry name" value="Endosomal sorting complex assembly domain"/>
    <property type="match status" value="1"/>
</dbReference>
<reference evidence="10 11" key="1">
    <citation type="submission" date="2024-07" db="EMBL/GenBank/DDBJ databases">
        <title>Chromosome-level genome assembly of the water stick insect Ranatra chinensis (Heteroptera: Nepidae).</title>
        <authorList>
            <person name="Liu X."/>
        </authorList>
    </citation>
    <scope>NUCLEOTIDE SEQUENCE [LARGE SCALE GENOMIC DNA]</scope>
    <source>
        <strain evidence="10">Cailab_2021Rc</strain>
        <tissue evidence="10">Muscle</tissue>
    </source>
</reference>
<evidence type="ECO:0000313" key="10">
    <source>
        <dbReference type="EMBL" id="KAL1110093.1"/>
    </source>
</evidence>
<gene>
    <name evidence="10" type="ORF">AAG570_008170</name>
</gene>
<dbReference type="GO" id="GO:0031902">
    <property type="term" value="C:late endosome membrane"/>
    <property type="evidence" value="ECO:0007669"/>
    <property type="project" value="UniProtKB-SubCell"/>
</dbReference>
<evidence type="ECO:0000256" key="3">
    <source>
        <dbReference type="ARBA" id="ARBA00022448"/>
    </source>
</evidence>
<organism evidence="10 11">
    <name type="scientific">Ranatra chinensis</name>
    <dbReference type="NCBI Taxonomy" id="642074"/>
    <lineage>
        <taxon>Eukaryota</taxon>
        <taxon>Metazoa</taxon>
        <taxon>Ecdysozoa</taxon>
        <taxon>Arthropoda</taxon>
        <taxon>Hexapoda</taxon>
        <taxon>Insecta</taxon>
        <taxon>Pterygota</taxon>
        <taxon>Neoptera</taxon>
        <taxon>Paraneoptera</taxon>
        <taxon>Hemiptera</taxon>
        <taxon>Heteroptera</taxon>
        <taxon>Panheteroptera</taxon>
        <taxon>Nepomorpha</taxon>
        <taxon>Nepidae</taxon>
        <taxon>Ranatrinae</taxon>
        <taxon>Ranatra</taxon>
    </lineage>
</organism>
<name>A0ABD0XSH6_9HEMI</name>
<keyword evidence="4" id="KW-0967">Endosome</keyword>
<keyword evidence="5 7" id="KW-0653">Protein transport</keyword>
<dbReference type="InterPro" id="IPR029012">
    <property type="entry name" value="Helix_hairpin_bin_sf"/>
</dbReference>
<dbReference type="InterPro" id="IPR009851">
    <property type="entry name" value="Mod_r"/>
</dbReference>
<evidence type="ECO:0000256" key="4">
    <source>
        <dbReference type="ARBA" id="ARBA00022753"/>
    </source>
</evidence>
<dbReference type="Proteomes" id="UP001558652">
    <property type="component" value="Unassembled WGS sequence"/>
</dbReference>
<feature type="non-terminal residue" evidence="10">
    <location>
        <position position="1"/>
    </location>
</feature>
<protein>
    <recommendedName>
        <fullName evidence="9">VPS37 C-terminal domain-containing protein</fullName>
    </recommendedName>
</protein>
<evidence type="ECO:0000256" key="8">
    <source>
        <dbReference type="SAM" id="Coils"/>
    </source>
</evidence>
<sequence>SFPELNSLSTNQLQELIVNPVGLDELIDTSPTYNILNKCIDEMIDTTDNLARDNLKKEAELEQLKEEVKESIAILNKVKTEYERFNSEYQILCEKFNPHRIKESLRQSVIQIDEESEQLAERFLEGSVDLEKFLSGYISYRMVSHSRKAKDEKLSQQLEELKRAGY</sequence>
<comment type="function">
    <text evidence="6">Component of the ESCRT-I complex, a regulator of vesicular trafficking process. Required for the sorting of endocytic ubiquitinated cargos into multivesicular bodies. May be involved in cell growth and differentiation.</text>
</comment>
<proteinExistence type="inferred from homology"/>
<dbReference type="Gene3D" id="1.10.287.660">
    <property type="entry name" value="Helix hairpin bin"/>
    <property type="match status" value="1"/>
</dbReference>
<comment type="subcellular location">
    <subcellularLocation>
        <location evidence="1">Late endosome membrane</location>
        <topology evidence="1">Peripheral membrane protein</topology>
    </subcellularLocation>
</comment>
<dbReference type="PROSITE" id="PS51314">
    <property type="entry name" value="VPS37_C"/>
    <property type="match status" value="1"/>
</dbReference>
<evidence type="ECO:0000256" key="2">
    <source>
        <dbReference type="ARBA" id="ARBA00007617"/>
    </source>
</evidence>
<comment type="similarity">
    <text evidence="2">Belongs to the VPS37 family.</text>
</comment>
<dbReference type="PANTHER" id="PTHR13678:SF25">
    <property type="entry name" value="EG:115C2.5 PROTEIN"/>
    <property type="match status" value="1"/>
</dbReference>
<comment type="caution">
    <text evidence="10">The sequence shown here is derived from an EMBL/GenBank/DDBJ whole genome shotgun (WGS) entry which is preliminary data.</text>
</comment>
<keyword evidence="3 7" id="KW-0813">Transport</keyword>
<dbReference type="EMBL" id="JBFDAA010000023">
    <property type="protein sequence ID" value="KAL1110093.1"/>
    <property type="molecule type" value="Genomic_DNA"/>
</dbReference>
<dbReference type="PANTHER" id="PTHR13678">
    <property type="entry name" value="VACUOLAR PROTEIN SORTING-ASSOCIATED PROTEIN 37"/>
    <property type="match status" value="1"/>
</dbReference>
<dbReference type="AlphaFoldDB" id="A0ABD0XSH6"/>
<dbReference type="GO" id="GO:0015031">
    <property type="term" value="P:protein transport"/>
    <property type="evidence" value="ECO:0007669"/>
    <property type="project" value="UniProtKB-UniRule"/>
</dbReference>
<dbReference type="Pfam" id="PF07200">
    <property type="entry name" value="Mod_r"/>
    <property type="match status" value="1"/>
</dbReference>
<evidence type="ECO:0000256" key="5">
    <source>
        <dbReference type="ARBA" id="ARBA00022927"/>
    </source>
</evidence>
<evidence type="ECO:0000256" key="7">
    <source>
        <dbReference type="PROSITE-ProRule" id="PRU00646"/>
    </source>
</evidence>
<evidence type="ECO:0000256" key="1">
    <source>
        <dbReference type="ARBA" id="ARBA00004633"/>
    </source>
</evidence>
<evidence type="ECO:0000256" key="6">
    <source>
        <dbReference type="ARBA" id="ARBA00025010"/>
    </source>
</evidence>
<keyword evidence="11" id="KW-1185">Reference proteome</keyword>
<dbReference type="GO" id="GO:0000813">
    <property type="term" value="C:ESCRT I complex"/>
    <property type="evidence" value="ECO:0007669"/>
    <property type="project" value="UniProtKB-ARBA"/>
</dbReference>
<keyword evidence="8" id="KW-0175">Coiled coil</keyword>
<accession>A0ABD0XSH6</accession>
<dbReference type="InterPro" id="IPR037202">
    <property type="entry name" value="ESCRT_assembly_dom"/>
</dbReference>
<feature type="coiled-coil region" evidence="8">
    <location>
        <begin position="47"/>
        <end position="122"/>
    </location>
</feature>
<evidence type="ECO:0000259" key="9">
    <source>
        <dbReference type="PROSITE" id="PS51314"/>
    </source>
</evidence>
<feature type="domain" description="VPS37 C-terminal" evidence="9">
    <location>
        <begin position="79"/>
        <end position="166"/>
    </location>
</feature>
<evidence type="ECO:0000313" key="11">
    <source>
        <dbReference type="Proteomes" id="UP001558652"/>
    </source>
</evidence>